<evidence type="ECO:0000256" key="7">
    <source>
        <dbReference type="ARBA" id="ARBA00023267"/>
    </source>
</evidence>
<evidence type="ECO:0000256" key="2">
    <source>
        <dbReference type="ARBA" id="ARBA00017562"/>
    </source>
</evidence>
<feature type="compositionally biased region" description="Basic and acidic residues" evidence="9">
    <location>
        <begin position="66"/>
        <end position="75"/>
    </location>
</feature>
<protein>
    <recommendedName>
        <fullName evidence="2 8">Biotin carboxyl carrier protein of acetyl-CoA carboxylase</fullName>
    </recommendedName>
</protein>
<dbReference type="UniPathway" id="UPA00094"/>
<reference evidence="11" key="1">
    <citation type="journal article" date="2020" name="mSystems">
        <title>Genome- and Community-Level Interaction Insights into Carbon Utilization and Element Cycling Functions of Hydrothermarchaeota in Hydrothermal Sediment.</title>
        <authorList>
            <person name="Zhou Z."/>
            <person name="Liu Y."/>
            <person name="Xu W."/>
            <person name="Pan J."/>
            <person name="Luo Z.H."/>
            <person name="Li M."/>
        </authorList>
    </citation>
    <scope>NUCLEOTIDE SEQUENCE [LARGE SCALE GENOMIC DNA]</scope>
    <source>
        <strain evidence="11">SpSt-783</strain>
    </source>
</reference>
<comment type="function">
    <text evidence="8">This protein is a component of the acetyl coenzyme A carboxylase complex; first, biotin carboxylase catalyzes the carboxylation of the carrier protein and then the transcarboxylase transfers the carboxyl group to form malonyl-CoA.</text>
</comment>
<dbReference type="InterPro" id="IPR050709">
    <property type="entry name" value="Biotin_Carboxyl_Carrier/Decarb"/>
</dbReference>
<dbReference type="Gene3D" id="2.40.50.100">
    <property type="match status" value="1"/>
</dbReference>
<dbReference type="InterPro" id="IPR011053">
    <property type="entry name" value="Single_hybrid_motif"/>
</dbReference>
<evidence type="ECO:0000256" key="4">
    <source>
        <dbReference type="ARBA" id="ARBA00022832"/>
    </source>
</evidence>
<evidence type="ECO:0000259" key="10">
    <source>
        <dbReference type="PROSITE" id="PS50968"/>
    </source>
</evidence>
<dbReference type="CDD" id="cd06850">
    <property type="entry name" value="biotinyl_domain"/>
    <property type="match status" value="1"/>
</dbReference>
<keyword evidence="3 8" id="KW-0444">Lipid biosynthesis</keyword>
<evidence type="ECO:0000256" key="1">
    <source>
        <dbReference type="ARBA" id="ARBA00005194"/>
    </source>
</evidence>
<dbReference type="PROSITE" id="PS00188">
    <property type="entry name" value="BIOTIN"/>
    <property type="match status" value="1"/>
</dbReference>
<organism evidence="11">
    <name type="scientific">candidate division WOR-3 bacterium</name>
    <dbReference type="NCBI Taxonomy" id="2052148"/>
    <lineage>
        <taxon>Bacteria</taxon>
        <taxon>Bacteria division WOR-3</taxon>
    </lineage>
</organism>
<dbReference type="PANTHER" id="PTHR45266">
    <property type="entry name" value="OXALOACETATE DECARBOXYLASE ALPHA CHAIN"/>
    <property type="match status" value="1"/>
</dbReference>
<dbReference type="AlphaFoldDB" id="A0A7C6EIT9"/>
<dbReference type="NCBIfam" id="TIGR00531">
    <property type="entry name" value="BCCP"/>
    <property type="match status" value="1"/>
</dbReference>
<dbReference type="InterPro" id="IPR001882">
    <property type="entry name" value="Biotin_BS"/>
</dbReference>
<keyword evidence="7 8" id="KW-0092">Biotin</keyword>
<feature type="region of interest" description="Disordered" evidence="9">
    <location>
        <begin position="55"/>
        <end position="75"/>
    </location>
</feature>
<evidence type="ECO:0000256" key="5">
    <source>
        <dbReference type="ARBA" id="ARBA00023098"/>
    </source>
</evidence>
<evidence type="ECO:0000256" key="3">
    <source>
        <dbReference type="ARBA" id="ARBA00022516"/>
    </source>
</evidence>
<evidence type="ECO:0000256" key="6">
    <source>
        <dbReference type="ARBA" id="ARBA00023160"/>
    </source>
</evidence>
<dbReference type="GO" id="GO:0006633">
    <property type="term" value="P:fatty acid biosynthetic process"/>
    <property type="evidence" value="ECO:0007669"/>
    <property type="project" value="UniProtKB-UniPathway"/>
</dbReference>
<feature type="domain" description="Lipoyl-binding" evidence="10">
    <location>
        <begin position="79"/>
        <end position="155"/>
    </location>
</feature>
<evidence type="ECO:0000313" key="11">
    <source>
        <dbReference type="EMBL" id="HHS62587.1"/>
    </source>
</evidence>
<evidence type="ECO:0000256" key="9">
    <source>
        <dbReference type="SAM" id="MobiDB-lite"/>
    </source>
</evidence>
<comment type="caution">
    <text evidence="11">The sequence shown here is derived from an EMBL/GenBank/DDBJ whole genome shotgun (WGS) entry which is preliminary data.</text>
</comment>
<gene>
    <name evidence="11" type="primary">accB</name>
    <name evidence="11" type="ORF">ENV70_03080</name>
</gene>
<sequence length="157" mass="17509">MNIKKIKELVKILEESPLTEIELTDFWGRKLKLSKGDGARKGKVIETSVVIPEAKEQPAPPVSMAKEPEKKEETSRKNLVAIRSPIVGTFYRAPAPDAPPYVEVGDIVKPGQVVCIVEAMKLMNEIESDVAGKIVQILVKNEEPVEYNQELFLIEPM</sequence>
<dbReference type="NCBIfam" id="NF005457">
    <property type="entry name" value="PRK07051.1"/>
    <property type="match status" value="1"/>
</dbReference>
<dbReference type="EMBL" id="DTHJ01000065">
    <property type="protein sequence ID" value="HHS62587.1"/>
    <property type="molecule type" value="Genomic_DNA"/>
</dbReference>
<dbReference type="GO" id="GO:0003989">
    <property type="term" value="F:acetyl-CoA carboxylase activity"/>
    <property type="evidence" value="ECO:0007669"/>
    <property type="project" value="InterPro"/>
</dbReference>
<dbReference type="PRINTS" id="PR01071">
    <property type="entry name" value="ACOABIOTINCC"/>
</dbReference>
<comment type="pathway">
    <text evidence="1 8">Lipid metabolism; fatty acid biosynthesis.</text>
</comment>
<dbReference type="Pfam" id="PF00364">
    <property type="entry name" value="Biotin_lipoyl"/>
    <property type="match status" value="1"/>
</dbReference>
<name>A0A7C6EIT9_UNCW3</name>
<dbReference type="InterPro" id="IPR001249">
    <property type="entry name" value="AcCoA_biotinCC"/>
</dbReference>
<dbReference type="SUPFAM" id="SSF51230">
    <property type="entry name" value="Single hybrid motif"/>
    <property type="match status" value="1"/>
</dbReference>
<accession>A0A7C6EIT9</accession>
<dbReference type="InterPro" id="IPR000089">
    <property type="entry name" value="Biotin_lipoyl"/>
</dbReference>
<keyword evidence="4 8" id="KW-0276">Fatty acid metabolism</keyword>
<dbReference type="GO" id="GO:0009317">
    <property type="term" value="C:acetyl-CoA carboxylase complex"/>
    <property type="evidence" value="ECO:0007669"/>
    <property type="project" value="InterPro"/>
</dbReference>
<proteinExistence type="predicted"/>
<keyword evidence="5 8" id="KW-0443">Lipid metabolism</keyword>
<dbReference type="PROSITE" id="PS50968">
    <property type="entry name" value="BIOTINYL_LIPOYL"/>
    <property type="match status" value="1"/>
</dbReference>
<keyword evidence="6 8" id="KW-0275">Fatty acid biosynthesis</keyword>
<dbReference type="PANTHER" id="PTHR45266:SF3">
    <property type="entry name" value="OXALOACETATE DECARBOXYLASE ALPHA CHAIN"/>
    <property type="match status" value="1"/>
</dbReference>
<evidence type="ECO:0000256" key="8">
    <source>
        <dbReference type="RuleBase" id="RU364072"/>
    </source>
</evidence>